<dbReference type="Gene3D" id="2.60.120.1440">
    <property type="match status" value="1"/>
</dbReference>
<dbReference type="PANTHER" id="PTHR43133:SF8">
    <property type="entry name" value="RNA POLYMERASE SIGMA FACTOR HI_1459-RELATED"/>
    <property type="match status" value="1"/>
</dbReference>
<dbReference type="GO" id="GO:0003677">
    <property type="term" value="F:DNA binding"/>
    <property type="evidence" value="ECO:0007669"/>
    <property type="project" value="UniProtKB-KW"/>
</dbReference>
<reference evidence="9 10" key="1">
    <citation type="submission" date="2019-12" db="EMBL/GenBank/DDBJ databases">
        <title>Chitinophaga sp. strain ysch24 (GDMCC 1.1355), whole genome shotgun sequence.</title>
        <authorList>
            <person name="Zhang X."/>
        </authorList>
    </citation>
    <scope>NUCLEOTIDE SEQUENCE [LARGE SCALE GENOMIC DNA]</scope>
    <source>
        <strain evidence="10">ysch24</strain>
    </source>
</reference>
<dbReference type="Pfam" id="PF08281">
    <property type="entry name" value="Sigma70_r4_2"/>
    <property type="match status" value="1"/>
</dbReference>
<evidence type="ECO:0000259" key="7">
    <source>
        <dbReference type="Pfam" id="PF04773"/>
    </source>
</evidence>
<dbReference type="GO" id="GO:0006352">
    <property type="term" value="P:DNA-templated transcription initiation"/>
    <property type="evidence" value="ECO:0007669"/>
    <property type="project" value="InterPro"/>
</dbReference>
<dbReference type="SUPFAM" id="SSF88946">
    <property type="entry name" value="Sigma2 domain of RNA polymerase sigma factors"/>
    <property type="match status" value="1"/>
</dbReference>
<dbReference type="InterPro" id="IPR039425">
    <property type="entry name" value="RNA_pol_sigma-70-like"/>
</dbReference>
<dbReference type="InterPro" id="IPR013325">
    <property type="entry name" value="RNA_pol_sigma_r2"/>
</dbReference>
<keyword evidence="10" id="KW-1185">Reference proteome</keyword>
<dbReference type="InterPro" id="IPR013324">
    <property type="entry name" value="RNA_pol_sigma_r3/r4-like"/>
</dbReference>
<evidence type="ECO:0000256" key="6">
    <source>
        <dbReference type="SAM" id="Phobius"/>
    </source>
</evidence>
<protein>
    <submittedName>
        <fullName evidence="9">Uncharacterized protein</fullName>
    </submittedName>
</protein>
<keyword evidence="5" id="KW-0804">Transcription</keyword>
<feature type="domain" description="RNA polymerase sigma factor 70 region 4 type 2" evidence="8">
    <location>
        <begin position="119"/>
        <end position="164"/>
    </location>
</feature>
<gene>
    <name evidence="9" type="ORF">GO493_20095</name>
</gene>
<comment type="similarity">
    <text evidence="1">Belongs to the sigma-70 factor family. ECF subfamily.</text>
</comment>
<evidence type="ECO:0000256" key="3">
    <source>
        <dbReference type="ARBA" id="ARBA00023082"/>
    </source>
</evidence>
<dbReference type="RefSeq" id="WP_157308025.1">
    <property type="nucleotide sequence ID" value="NZ_WRXN01000009.1"/>
</dbReference>
<sequence length="394" mass="44676">MHEIHYSDITLLQRIADGEEAAFIQFFRTTSPVIYADLMIVMQQDKAAVMEALQETYVKLWLYRDKLPHIKQPDTHIRTVALKEAYLYLYETAPREPLPVHHEDEDFIPRHHYQEYQALIHEVIISLPPQRRLIYEMHRLQGMKIADIGKSLGLSDDAVHSAIHAVQQSVRQCVRELAIHDESSAQHQWVAAGVKELEEHPPVPAVFNERWLPLASRAMAVDRPTPADSSPVVRKVYSRRLNTWYALAALIFLLLGPGIYLLIMRANSRRAELLPDQTKVWLNEGATVSWDDDFSATARNLTVEGEACFQATKDTTLPFYIEADSLQLIVQGTYFDVRTGTGNVQIIPLGHSGATVSYDSTTKAVTAGQQAIISSRKTLQIEPADVKEIMSWKK</sequence>
<name>A0A7K1U880_9BACT</name>
<dbReference type="InterPro" id="IPR036388">
    <property type="entry name" value="WH-like_DNA-bd_sf"/>
</dbReference>
<accession>A0A7K1U880</accession>
<keyword evidence="6" id="KW-1133">Transmembrane helix</keyword>
<evidence type="ECO:0000256" key="2">
    <source>
        <dbReference type="ARBA" id="ARBA00023015"/>
    </source>
</evidence>
<organism evidence="9 10">
    <name type="scientific">Chitinophaga tropicalis</name>
    <dbReference type="NCBI Taxonomy" id="2683588"/>
    <lineage>
        <taxon>Bacteria</taxon>
        <taxon>Pseudomonadati</taxon>
        <taxon>Bacteroidota</taxon>
        <taxon>Chitinophagia</taxon>
        <taxon>Chitinophagales</taxon>
        <taxon>Chitinophagaceae</taxon>
        <taxon>Chitinophaga</taxon>
    </lineage>
</organism>
<dbReference type="GO" id="GO:0016987">
    <property type="term" value="F:sigma factor activity"/>
    <property type="evidence" value="ECO:0007669"/>
    <property type="project" value="UniProtKB-KW"/>
</dbReference>
<evidence type="ECO:0000256" key="1">
    <source>
        <dbReference type="ARBA" id="ARBA00010641"/>
    </source>
</evidence>
<dbReference type="Gene3D" id="1.10.10.10">
    <property type="entry name" value="Winged helix-like DNA-binding domain superfamily/Winged helix DNA-binding domain"/>
    <property type="match status" value="1"/>
</dbReference>
<evidence type="ECO:0000256" key="5">
    <source>
        <dbReference type="ARBA" id="ARBA00023163"/>
    </source>
</evidence>
<keyword evidence="6" id="KW-0472">Membrane</keyword>
<evidence type="ECO:0000259" key="8">
    <source>
        <dbReference type="Pfam" id="PF08281"/>
    </source>
</evidence>
<dbReference type="EMBL" id="WRXN01000009">
    <property type="protein sequence ID" value="MVT10583.1"/>
    <property type="molecule type" value="Genomic_DNA"/>
</dbReference>
<dbReference type="Pfam" id="PF04773">
    <property type="entry name" value="FecR"/>
    <property type="match status" value="1"/>
</dbReference>
<keyword evidence="6" id="KW-0812">Transmembrane</keyword>
<dbReference type="Gene3D" id="1.10.1740.10">
    <property type="match status" value="1"/>
</dbReference>
<evidence type="ECO:0000256" key="4">
    <source>
        <dbReference type="ARBA" id="ARBA00023125"/>
    </source>
</evidence>
<dbReference type="SUPFAM" id="SSF88659">
    <property type="entry name" value="Sigma3 and sigma4 domains of RNA polymerase sigma factors"/>
    <property type="match status" value="1"/>
</dbReference>
<dbReference type="PANTHER" id="PTHR43133">
    <property type="entry name" value="RNA POLYMERASE ECF-TYPE SIGMA FACTO"/>
    <property type="match status" value="1"/>
</dbReference>
<evidence type="ECO:0000313" key="9">
    <source>
        <dbReference type="EMBL" id="MVT10583.1"/>
    </source>
</evidence>
<dbReference type="Proteomes" id="UP000461730">
    <property type="component" value="Unassembled WGS sequence"/>
</dbReference>
<comment type="caution">
    <text evidence="9">The sequence shown here is derived from an EMBL/GenBank/DDBJ whole genome shotgun (WGS) entry which is preliminary data.</text>
</comment>
<dbReference type="InterPro" id="IPR006860">
    <property type="entry name" value="FecR"/>
</dbReference>
<feature type="transmembrane region" description="Helical" evidence="6">
    <location>
        <begin position="244"/>
        <end position="263"/>
    </location>
</feature>
<feature type="domain" description="FecR protein" evidence="7">
    <location>
        <begin position="266"/>
        <end position="345"/>
    </location>
</feature>
<proteinExistence type="inferred from homology"/>
<evidence type="ECO:0000313" key="10">
    <source>
        <dbReference type="Proteomes" id="UP000461730"/>
    </source>
</evidence>
<dbReference type="AlphaFoldDB" id="A0A7K1U880"/>
<keyword evidence="3" id="KW-0731">Sigma factor</keyword>
<keyword evidence="2" id="KW-0805">Transcription regulation</keyword>
<keyword evidence="4" id="KW-0238">DNA-binding</keyword>
<dbReference type="InterPro" id="IPR013249">
    <property type="entry name" value="RNA_pol_sigma70_r4_t2"/>
</dbReference>